<protein>
    <submittedName>
        <fullName evidence="5">DUF5937 family protein</fullName>
    </submittedName>
</protein>
<dbReference type="EMBL" id="JBFALK010000016">
    <property type="protein sequence ID" value="MEV0972392.1"/>
    <property type="molecule type" value="Genomic_DNA"/>
</dbReference>
<evidence type="ECO:0000256" key="2">
    <source>
        <dbReference type="ARBA" id="ARBA00023125"/>
    </source>
</evidence>
<accession>A0ABV3GL78</accession>
<keyword evidence="2" id="KW-0238">DNA-binding</keyword>
<dbReference type="PANTHER" id="PTHR43132:SF8">
    <property type="entry name" value="HTH-TYPE TRANSCRIPTIONAL REGULATOR KMTR"/>
    <property type="match status" value="1"/>
</dbReference>
<evidence type="ECO:0000313" key="6">
    <source>
        <dbReference type="Proteomes" id="UP001551675"/>
    </source>
</evidence>
<dbReference type="PANTHER" id="PTHR43132">
    <property type="entry name" value="ARSENICAL RESISTANCE OPERON REPRESSOR ARSR-RELATED"/>
    <property type="match status" value="1"/>
</dbReference>
<dbReference type="RefSeq" id="WP_358137475.1">
    <property type="nucleotide sequence ID" value="NZ_JBFALK010000016.1"/>
</dbReference>
<keyword evidence="1" id="KW-0805">Transcription regulation</keyword>
<dbReference type="CDD" id="cd00090">
    <property type="entry name" value="HTH_ARSR"/>
    <property type="match status" value="1"/>
</dbReference>
<dbReference type="SMART" id="SM00418">
    <property type="entry name" value="HTH_ARSR"/>
    <property type="match status" value="1"/>
</dbReference>
<dbReference type="InterPro" id="IPR036388">
    <property type="entry name" value="WH-like_DNA-bd_sf"/>
</dbReference>
<dbReference type="Gene3D" id="1.10.10.10">
    <property type="entry name" value="Winged helix-like DNA-binding domain superfamily/Winged helix DNA-binding domain"/>
    <property type="match status" value="1"/>
</dbReference>
<dbReference type="InterPro" id="IPR045981">
    <property type="entry name" value="DUF5937"/>
</dbReference>
<dbReference type="SUPFAM" id="SSF46785">
    <property type="entry name" value="Winged helix' DNA-binding domain"/>
    <property type="match status" value="1"/>
</dbReference>
<keyword evidence="6" id="KW-1185">Reference proteome</keyword>
<name>A0ABV3GL78_MICGL</name>
<feature type="domain" description="HTH arsR-type" evidence="4">
    <location>
        <begin position="244"/>
        <end position="319"/>
    </location>
</feature>
<organism evidence="5 6">
    <name type="scientific">Microtetraspora glauca</name>
    <dbReference type="NCBI Taxonomy" id="1996"/>
    <lineage>
        <taxon>Bacteria</taxon>
        <taxon>Bacillati</taxon>
        <taxon>Actinomycetota</taxon>
        <taxon>Actinomycetes</taxon>
        <taxon>Streptosporangiales</taxon>
        <taxon>Streptosporangiaceae</taxon>
        <taxon>Microtetraspora</taxon>
    </lineage>
</organism>
<dbReference type="PRINTS" id="PR00778">
    <property type="entry name" value="HTHARSR"/>
</dbReference>
<evidence type="ECO:0000256" key="1">
    <source>
        <dbReference type="ARBA" id="ARBA00023015"/>
    </source>
</evidence>
<dbReference type="InterPro" id="IPR036390">
    <property type="entry name" value="WH_DNA-bd_sf"/>
</dbReference>
<evidence type="ECO:0000313" key="5">
    <source>
        <dbReference type="EMBL" id="MEV0972392.1"/>
    </source>
</evidence>
<dbReference type="InterPro" id="IPR051011">
    <property type="entry name" value="Metal_resp_trans_reg"/>
</dbReference>
<proteinExistence type="predicted"/>
<dbReference type="Pfam" id="PF12840">
    <property type="entry name" value="HTH_20"/>
    <property type="match status" value="1"/>
</dbReference>
<gene>
    <name evidence="5" type="ORF">AB0I59_27640</name>
</gene>
<evidence type="ECO:0000256" key="3">
    <source>
        <dbReference type="ARBA" id="ARBA00023163"/>
    </source>
</evidence>
<keyword evidence="3" id="KW-0804">Transcription</keyword>
<sequence>MEMIRYRLGAGAASVRWAMSPIHEVVSLARLLTEPQRHPMFHPWLRRRHHRLSGLDLSALTVFMADGAYRPDFLDPSPMSSEPTFEEGMDALLSTPTDQVYAELVDATIGRGAEMGRRLLDDPDRARLEAADAARRLWKAAIEPEWSSMRQALRAEMLDRAIQVNREGLRAVLPRLHHSAACEGDTITVESTVDFDVDCPEGLILIPSLFITDRVQCATSDHWTPAIHYPASGRYLWAAPPTPRSLDRLLGTTRSRILAALTTPLQTTVVAKLVSVTAPTASEHLAILRDAGLIDSSRAGRTATHELTKAGRALLDAASPRP</sequence>
<dbReference type="InterPro" id="IPR001845">
    <property type="entry name" value="HTH_ArsR_DNA-bd_dom"/>
</dbReference>
<dbReference type="Pfam" id="PF19361">
    <property type="entry name" value="DUF5937"/>
    <property type="match status" value="1"/>
</dbReference>
<evidence type="ECO:0000259" key="4">
    <source>
        <dbReference type="SMART" id="SM00418"/>
    </source>
</evidence>
<dbReference type="Proteomes" id="UP001551675">
    <property type="component" value="Unassembled WGS sequence"/>
</dbReference>
<dbReference type="InterPro" id="IPR011991">
    <property type="entry name" value="ArsR-like_HTH"/>
</dbReference>
<comment type="caution">
    <text evidence="5">The sequence shown here is derived from an EMBL/GenBank/DDBJ whole genome shotgun (WGS) entry which is preliminary data.</text>
</comment>
<reference evidence="5 6" key="1">
    <citation type="submission" date="2024-06" db="EMBL/GenBank/DDBJ databases">
        <title>The Natural Products Discovery Center: Release of the First 8490 Sequenced Strains for Exploring Actinobacteria Biosynthetic Diversity.</title>
        <authorList>
            <person name="Kalkreuter E."/>
            <person name="Kautsar S.A."/>
            <person name="Yang D."/>
            <person name="Bader C.D."/>
            <person name="Teijaro C.N."/>
            <person name="Fluegel L."/>
            <person name="Davis C.M."/>
            <person name="Simpson J.R."/>
            <person name="Lauterbach L."/>
            <person name="Steele A.D."/>
            <person name="Gui C."/>
            <person name="Meng S."/>
            <person name="Li G."/>
            <person name="Viehrig K."/>
            <person name="Ye F."/>
            <person name="Su P."/>
            <person name="Kiefer A.F."/>
            <person name="Nichols A."/>
            <person name="Cepeda A.J."/>
            <person name="Yan W."/>
            <person name="Fan B."/>
            <person name="Jiang Y."/>
            <person name="Adhikari A."/>
            <person name="Zheng C.-J."/>
            <person name="Schuster L."/>
            <person name="Cowan T.M."/>
            <person name="Smanski M.J."/>
            <person name="Chevrette M.G."/>
            <person name="De Carvalho L.P.S."/>
            <person name="Shen B."/>
        </authorList>
    </citation>
    <scope>NUCLEOTIDE SEQUENCE [LARGE SCALE GENOMIC DNA]</scope>
    <source>
        <strain evidence="5 6">NPDC050100</strain>
    </source>
</reference>